<feature type="region of interest" description="Disordered" evidence="1">
    <location>
        <begin position="50"/>
        <end position="79"/>
    </location>
</feature>
<accession>A0A9D3SX58</accession>
<protein>
    <submittedName>
        <fullName evidence="2">Uncharacterized protein</fullName>
    </submittedName>
</protein>
<evidence type="ECO:0000256" key="1">
    <source>
        <dbReference type="SAM" id="MobiDB-lite"/>
    </source>
</evidence>
<dbReference type="EMBL" id="JAHKSW010000002">
    <property type="protein sequence ID" value="KAG7334864.1"/>
    <property type="molecule type" value="Genomic_DNA"/>
</dbReference>
<proteinExistence type="predicted"/>
<gene>
    <name evidence="2" type="ORF">KOW79_001460</name>
</gene>
<organism evidence="2 3">
    <name type="scientific">Hemibagrus wyckioides</name>
    <dbReference type="NCBI Taxonomy" id="337641"/>
    <lineage>
        <taxon>Eukaryota</taxon>
        <taxon>Metazoa</taxon>
        <taxon>Chordata</taxon>
        <taxon>Craniata</taxon>
        <taxon>Vertebrata</taxon>
        <taxon>Euteleostomi</taxon>
        <taxon>Actinopterygii</taxon>
        <taxon>Neopterygii</taxon>
        <taxon>Teleostei</taxon>
        <taxon>Ostariophysi</taxon>
        <taxon>Siluriformes</taxon>
        <taxon>Bagridae</taxon>
        <taxon>Hemibagrus</taxon>
    </lineage>
</organism>
<name>A0A9D3SX58_9TELE</name>
<dbReference type="AlphaFoldDB" id="A0A9D3SX58"/>
<sequence>MMPEKTPLLASKMPRFFHEFPSALIPISAVAEAQQKKKKSDTVEEKILKKGVPERKSRTAHYCDTGTDKHTASTYGERVTERHTHSLTWLRNGYTPASPEENLMDFDLISKGKRKPYRVPVLPATNTALRLQQVL</sequence>
<dbReference type="Proteomes" id="UP000824219">
    <property type="component" value="Linkage Group LG02"/>
</dbReference>
<comment type="caution">
    <text evidence="2">The sequence shown here is derived from an EMBL/GenBank/DDBJ whole genome shotgun (WGS) entry which is preliminary data.</text>
</comment>
<evidence type="ECO:0000313" key="2">
    <source>
        <dbReference type="EMBL" id="KAG7334864.1"/>
    </source>
</evidence>
<reference evidence="2 3" key="1">
    <citation type="submission" date="2021-06" db="EMBL/GenBank/DDBJ databases">
        <title>Chromosome-level genome assembly of the red-tail catfish (Hemibagrus wyckioides).</title>
        <authorList>
            <person name="Shao F."/>
        </authorList>
    </citation>
    <scope>NUCLEOTIDE SEQUENCE [LARGE SCALE GENOMIC DNA]</scope>
    <source>
        <strain evidence="2">EC202008001</strain>
        <tissue evidence="2">Blood</tissue>
    </source>
</reference>
<keyword evidence="3" id="KW-1185">Reference proteome</keyword>
<evidence type="ECO:0000313" key="3">
    <source>
        <dbReference type="Proteomes" id="UP000824219"/>
    </source>
</evidence>